<comment type="caution">
    <text evidence="2">The sequence shown here is derived from an EMBL/GenBank/DDBJ whole genome shotgun (WGS) entry which is preliminary data.</text>
</comment>
<organism evidence="2">
    <name type="scientific">Oscillatoriales cyanobacterium SpSt-418</name>
    <dbReference type="NCBI Taxonomy" id="2282169"/>
    <lineage>
        <taxon>Bacteria</taxon>
        <taxon>Bacillati</taxon>
        <taxon>Cyanobacteriota</taxon>
        <taxon>Cyanophyceae</taxon>
        <taxon>Oscillatoriophycideae</taxon>
        <taxon>Oscillatoriales</taxon>
    </lineage>
</organism>
<accession>A0A7C3KEL6</accession>
<dbReference type="AlphaFoldDB" id="A0A7C3KEL6"/>
<dbReference type="EMBL" id="DSRU01000223">
    <property type="protein sequence ID" value="HFM99064.1"/>
    <property type="molecule type" value="Genomic_DNA"/>
</dbReference>
<dbReference type="Gene3D" id="1.10.10.10">
    <property type="entry name" value="Winged helix-like DNA-binding domain superfamily/Winged helix DNA-binding domain"/>
    <property type="match status" value="1"/>
</dbReference>
<evidence type="ECO:0000259" key="1">
    <source>
        <dbReference type="Pfam" id="PF03551"/>
    </source>
</evidence>
<dbReference type="PANTHER" id="PTHR43252">
    <property type="entry name" value="TRANSCRIPTIONAL REGULATOR YQJI"/>
    <property type="match status" value="1"/>
</dbReference>
<dbReference type="InterPro" id="IPR036390">
    <property type="entry name" value="WH_DNA-bd_sf"/>
</dbReference>
<dbReference type="InterPro" id="IPR036388">
    <property type="entry name" value="WH-like_DNA-bd_sf"/>
</dbReference>
<dbReference type="InterPro" id="IPR005149">
    <property type="entry name" value="Tscrpt_reg_PadR_N"/>
</dbReference>
<gene>
    <name evidence="2" type="ORF">ENR64_15165</name>
</gene>
<dbReference type="Pfam" id="PF03551">
    <property type="entry name" value="PadR"/>
    <property type="match status" value="1"/>
</dbReference>
<feature type="domain" description="Transcription regulator PadR N-terminal" evidence="1">
    <location>
        <begin position="7"/>
        <end position="77"/>
    </location>
</feature>
<dbReference type="SUPFAM" id="SSF46785">
    <property type="entry name" value="Winged helix' DNA-binding domain"/>
    <property type="match status" value="1"/>
</dbReference>
<reference evidence="2" key="1">
    <citation type="journal article" date="2020" name="mSystems">
        <title>Genome- and Community-Level Interaction Insights into Carbon Utilization and Element Cycling Functions of Hydrothermarchaeota in Hydrothermal Sediment.</title>
        <authorList>
            <person name="Zhou Z."/>
            <person name="Liu Y."/>
            <person name="Xu W."/>
            <person name="Pan J."/>
            <person name="Luo Z.H."/>
            <person name="Li M."/>
        </authorList>
    </citation>
    <scope>NUCLEOTIDE SEQUENCE [LARGE SCALE GENOMIC DNA]</scope>
    <source>
        <strain evidence="2">SpSt-418</strain>
    </source>
</reference>
<name>A0A7C3KEL6_9CYAN</name>
<protein>
    <submittedName>
        <fullName evidence="2">PadR family transcriptional regulator</fullName>
    </submittedName>
</protein>
<evidence type="ECO:0000313" key="2">
    <source>
        <dbReference type="EMBL" id="HFM99064.1"/>
    </source>
</evidence>
<dbReference type="PANTHER" id="PTHR43252:SF6">
    <property type="entry name" value="NEGATIVE TRANSCRIPTION REGULATOR PADR"/>
    <property type="match status" value="1"/>
</dbReference>
<sequence length="187" mass="21673">MLELAALGLLYGQPMHGYRLKQQLERFMGGCITVNFGAIYPLLKRLECQGAVSVREEGGETGSNRKIYSLTDYGKKLWHQYMLEHPQESWVNSRSRFMIKFFFFGHLEPQERVKLLRHRLMLTTLHLDNKESVYPECTDAHQTEVFSYISSILRNEIVWLQAQLLKEEALLDEVPSSLTSSLLGHKP</sequence>
<proteinExistence type="predicted"/>